<evidence type="ECO:0000313" key="3">
    <source>
        <dbReference type="Proteomes" id="UP000254537"/>
    </source>
</evidence>
<proteinExistence type="predicted"/>
<feature type="region of interest" description="Disordered" evidence="1">
    <location>
        <begin position="206"/>
        <end position="229"/>
    </location>
</feature>
<dbReference type="Proteomes" id="UP000254537">
    <property type="component" value="Chromosome"/>
</dbReference>
<evidence type="ECO:0000313" key="2">
    <source>
        <dbReference type="EMBL" id="AXK40867.1"/>
    </source>
</evidence>
<dbReference type="Gene3D" id="1.25.40.10">
    <property type="entry name" value="Tetratricopeptide repeat domain"/>
    <property type="match status" value="1"/>
</dbReference>
<accession>A0A345YAB5</accession>
<dbReference type="InterPro" id="IPR019734">
    <property type="entry name" value="TPR_rpt"/>
</dbReference>
<dbReference type="SUPFAM" id="SSF48452">
    <property type="entry name" value="TPR-like"/>
    <property type="match status" value="1"/>
</dbReference>
<dbReference type="EMBL" id="CP031337">
    <property type="protein sequence ID" value="AXK40867.1"/>
    <property type="molecule type" value="Genomic_DNA"/>
</dbReference>
<dbReference type="AlphaFoldDB" id="A0A345YAB5"/>
<gene>
    <name evidence="2" type="ORF">DWG20_09870</name>
</gene>
<dbReference type="OrthoDB" id="9814042at2"/>
<dbReference type="KEGG" id="ccah:DWG20_09870"/>
<dbReference type="InterPro" id="IPR011990">
    <property type="entry name" value="TPR-like_helical_dom_sf"/>
</dbReference>
<reference evidence="2 3" key="1">
    <citation type="submission" date="2018-07" db="EMBL/GenBank/DDBJ databases">
        <title>Crenobacter cavernae sp. nov., isolated from a karst cave.</title>
        <authorList>
            <person name="Zhu H."/>
        </authorList>
    </citation>
    <scope>NUCLEOTIDE SEQUENCE [LARGE SCALE GENOMIC DNA]</scope>
    <source>
        <strain evidence="2 3">K1W11S-77</strain>
    </source>
</reference>
<organism evidence="2 3">
    <name type="scientific">Crenobacter cavernae</name>
    <dbReference type="NCBI Taxonomy" id="2290923"/>
    <lineage>
        <taxon>Bacteria</taxon>
        <taxon>Pseudomonadati</taxon>
        <taxon>Pseudomonadota</taxon>
        <taxon>Betaproteobacteria</taxon>
        <taxon>Neisseriales</taxon>
        <taxon>Neisseriaceae</taxon>
        <taxon>Crenobacter</taxon>
    </lineage>
</organism>
<protein>
    <submittedName>
        <fullName evidence="2">Type IV pilus biogenesis/stability protein PilW</fullName>
    </submittedName>
</protein>
<name>A0A345YAB5_9NEIS</name>
<dbReference type="Pfam" id="PF13431">
    <property type="entry name" value="TPR_17"/>
    <property type="match status" value="1"/>
</dbReference>
<evidence type="ECO:0000256" key="1">
    <source>
        <dbReference type="SAM" id="MobiDB-lite"/>
    </source>
</evidence>
<dbReference type="NCBIfam" id="TIGR02521">
    <property type="entry name" value="type_IV_pilW"/>
    <property type="match status" value="1"/>
</dbReference>
<dbReference type="SMART" id="SM00028">
    <property type="entry name" value="TPR"/>
    <property type="match status" value="3"/>
</dbReference>
<dbReference type="InterPro" id="IPR013360">
    <property type="entry name" value="Pilus_4_PilW"/>
</dbReference>
<sequence>MASAEPAPPAEIAELRTQLAVGYLKEGNLRAALESANVAVQTAPGYMSGHLIKGYIHQLLGQGADAEASMKKALAIEPASPEANNNYGWFLCENGRAGAALPYFRKALADPLYDSPQTAHANLGVCLSRLGQRGEANDELLAALSQQPSFPLALREMTRLQLMQDNAKLAGFYFGRLSKVAPPASADDLMLGLKVARLTGNRTLEGQMSSQLRSRFPDSKETQQLLTGS</sequence>